<evidence type="ECO:0000256" key="1">
    <source>
        <dbReference type="SAM" id="MobiDB-lite"/>
    </source>
</evidence>
<sequence length="1102" mass="126682">MEQSNSENLQQPADKHTNLAQSSYTQFLDDLALDHLHLTDATPQPHHLPGSAGPGADWSVHDPGFSFTDALHSDDFRFHVGTEEPAAERGPLDAVNVSDEDAEGEIVDEEYDYGEEDVSEYEEEEEEEEDEWLSDGGHEDPDFELDESDNDNDDDDDVGSEDGAGLTSQIDAFHKSLHAGSRLGKAAKRANAKKGRRAAQDMAHSHEVQALLGQANQHYAAGEWPETLKLVQRVIHIDPEVYSAWKVMGEVYLAINEPRKCLLAWISAAHVRHREGDLWVTCARMTLDLELQEGMKEEDVKEEAIYLYGKAIKANPKDWTSIFERGNLLQELEKFGRASLDFRKLLEKILPHDTSVVKSLTQCLIGMNRVDEAITTFESHLPYWISQRGRDGGLDWKHVNMLGDLCAIGKRWSHGIRQIKTLCRLLLARGTETFWDEIRNDCEWDENDERRSQVPGFAHGARRGLESYQLPPELRFKLGQFRMKIGQFEEGWRHFEILRKEDVVVIGDLLLSAGDSCAEAGRHEEAVDLWFPLTEVELYQTVELWLRLGKSYKILRNWENSRRCLECVVECKDDDLESRLLLIDIYEVLDMNERALEIVNEVIEIRTRMREQERLREADGEGGAGGLFTQDGKKKAKAKRYNPSATERYQAEKQRTELCLQNYQKLELLRPKVDQQNTEAIIQWLDTAGEMFDDFRSSRALYPSERRFEYAGFLGYTTARRTGKKNIENQMNLMKRRLESNLEYQMQLEELEAQDIDEPQPDITQYRGLGFDVWLNIILNYAVLLTLHEVNGETEAYEVCKAAKDANVFYHDKADADPTKRPRFLISLVHLSCAVHAQDPDQTSEALRYFTSTMLFQDNAYHLYATVASFVRGNLKSYPGTNLFSVQNNQKYLMRQLKALDKHVLGKDVGGVYATLLRDDNDKEIVPPTMSINALVLYAQIMLDGRSYTSSLHYLSRAYAAQENHPMVIFQIALAYIHRAMQRQSENRQYHILQGIVFLQRYYKMRKESGDWFDIQEAEFNMGRAFHQIGLEHYAVGFYEKVIKMSDEWVNNGRDEDEIADEEQKLENGDLRWEAAYNLQLLYHTVGSDELCRGIAKGYLAV</sequence>
<dbReference type="GO" id="GO:0006383">
    <property type="term" value="P:transcription by RNA polymerase III"/>
    <property type="evidence" value="ECO:0007669"/>
    <property type="project" value="InterPro"/>
</dbReference>
<comment type="caution">
    <text evidence="2">The sequence shown here is derived from an EMBL/GenBank/DDBJ whole genome shotgun (WGS) entry which is preliminary data.</text>
</comment>
<proteinExistence type="predicted"/>
<dbReference type="InterPro" id="IPR039340">
    <property type="entry name" value="Tfc4/TFIIIC-102/Sfc4"/>
</dbReference>
<dbReference type="SUPFAM" id="SSF48452">
    <property type="entry name" value="TPR-like"/>
    <property type="match status" value="2"/>
</dbReference>
<evidence type="ECO:0000313" key="3">
    <source>
        <dbReference type="Proteomes" id="UP001373714"/>
    </source>
</evidence>
<dbReference type="Gene3D" id="1.25.40.10">
    <property type="entry name" value="Tetratricopeptide repeat domain"/>
    <property type="match status" value="3"/>
</dbReference>
<feature type="compositionally biased region" description="Acidic residues" evidence="1">
    <location>
        <begin position="141"/>
        <end position="160"/>
    </location>
</feature>
<name>A0AAV9VN75_9PEZI</name>
<dbReference type="Proteomes" id="UP001373714">
    <property type="component" value="Unassembled WGS sequence"/>
</dbReference>
<dbReference type="AlphaFoldDB" id="A0AAV9VN75"/>
<feature type="region of interest" description="Disordered" evidence="1">
    <location>
        <begin position="619"/>
        <end position="647"/>
    </location>
</feature>
<dbReference type="GO" id="GO:0000127">
    <property type="term" value="C:transcription factor TFIIIC complex"/>
    <property type="evidence" value="ECO:0007669"/>
    <property type="project" value="TreeGrafter"/>
</dbReference>
<dbReference type="InterPro" id="IPR011990">
    <property type="entry name" value="TPR-like_helical_dom_sf"/>
</dbReference>
<gene>
    <name evidence="2" type="primary">TFC4</name>
    <name evidence="2" type="ORF">TWF730_005018</name>
</gene>
<feature type="compositionally biased region" description="Acidic residues" evidence="1">
    <location>
        <begin position="98"/>
        <end position="133"/>
    </location>
</feature>
<dbReference type="PANTHER" id="PTHR23082">
    <property type="entry name" value="TRANSCRIPTION INITIATION FACTOR IIIC TFIIIC , POLYPEPTIDE 3-RELATED"/>
    <property type="match status" value="1"/>
</dbReference>
<dbReference type="InterPro" id="IPR019734">
    <property type="entry name" value="TPR_rpt"/>
</dbReference>
<keyword evidence="3" id="KW-1185">Reference proteome</keyword>
<protein>
    <submittedName>
        <fullName evidence="2">Transcription factor TFIIIC subunit tfc4</fullName>
    </submittedName>
</protein>
<feature type="compositionally biased region" description="Basic and acidic residues" evidence="1">
    <location>
        <begin position="78"/>
        <end position="91"/>
    </location>
</feature>
<feature type="region of interest" description="Disordered" evidence="1">
    <location>
        <begin position="40"/>
        <end position="66"/>
    </location>
</feature>
<feature type="region of interest" description="Disordered" evidence="1">
    <location>
        <begin position="1"/>
        <end position="21"/>
    </location>
</feature>
<organism evidence="2 3">
    <name type="scientific">Orbilia blumenaviensis</name>
    <dbReference type="NCBI Taxonomy" id="1796055"/>
    <lineage>
        <taxon>Eukaryota</taxon>
        <taxon>Fungi</taxon>
        <taxon>Dikarya</taxon>
        <taxon>Ascomycota</taxon>
        <taxon>Pezizomycotina</taxon>
        <taxon>Orbiliomycetes</taxon>
        <taxon>Orbiliales</taxon>
        <taxon>Orbiliaceae</taxon>
        <taxon>Orbilia</taxon>
    </lineage>
</organism>
<evidence type="ECO:0000313" key="2">
    <source>
        <dbReference type="EMBL" id="KAK6361280.1"/>
    </source>
</evidence>
<reference evidence="2 3" key="1">
    <citation type="submission" date="2019-10" db="EMBL/GenBank/DDBJ databases">
        <authorList>
            <person name="Palmer J.M."/>
        </authorList>
    </citation>
    <scope>NUCLEOTIDE SEQUENCE [LARGE SCALE GENOMIC DNA]</scope>
    <source>
        <strain evidence="2 3">TWF730</strain>
    </source>
</reference>
<dbReference type="EMBL" id="JAVHNS010000002">
    <property type="protein sequence ID" value="KAK6361280.1"/>
    <property type="molecule type" value="Genomic_DNA"/>
</dbReference>
<dbReference type="SMART" id="SM00028">
    <property type="entry name" value="TPR"/>
    <property type="match status" value="6"/>
</dbReference>
<dbReference type="PANTHER" id="PTHR23082:SF0">
    <property type="entry name" value="GENERAL TRANSCRIPTION FACTOR 3C POLYPEPTIDE 3"/>
    <property type="match status" value="1"/>
</dbReference>
<accession>A0AAV9VN75</accession>
<feature type="compositionally biased region" description="Polar residues" evidence="1">
    <location>
        <begin position="1"/>
        <end position="11"/>
    </location>
</feature>
<feature type="region of interest" description="Disordered" evidence="1">
    <location>
        <begin position="78"/>
        <end position="165"/>
    </location>
</feature>